<feature type="non-terminal residue" evidence="1">
    <location>
        <position position="234"/>
    </location>
</feature>
<dbReference type="AlphaFoldDB" id="X1NUW8"/>
<protein>
    <recommendedName>
        <fullName evidence="2">MalT-like TPR region domain-containing protein</fullName>
    </recommendedName>
</protein>
<evidence type="ECO:0000313" key="1">
    <source>
        <dbReference type="EMBL" id="GAI47852.1"/>
    </source>
</evidence>
<dbReference type="InterPro" id="IPR011990">
    <property type="entry name" value="TPR-like_helical_dom_sf"/>
</dbReference>
<accession>X1NUW8</accession>
<reference evidence="1" key="1">
    <citation type="journal article" date="2014" name="Front. Microbiol.">
        <title>High frequency of phylogenetically diverse reductive dehalogenase-homologous genes in deep subseafloor sedimentary metagenomes.</title>
        <authorList>
            <person name="Kawai M."/>
            <person name="Futagami T."/>
            <person name="Toyoda A."/>
            <person name="Takaki Y."/>
            <person name="Nishi S."/>
            <person name="Hori S."/>
            <person name="Arai W."/>
            <person name="Tsubouchi T."/>
            <person name="Morono Y."/>
            <person name="Uchiyama I."/>
            <person name="Ito T."/>
            <person name="Fujiyama A."/>
            <person name="Inagaki F."/>
            <person name="Takami H."/>
        </authorList>
    </citation>
    <scope>NUCLEOTIDE SEQUENCE</scope>
    <source>
        <strain evidence="1">Expedition CK06-06</strain>
    </source>
</reference>
<name>X1NUW8_9ZZZZ</name>
<dbReference type="EMBL" id="BARV01035806">
    <property type="protein sequence ID" value="GAI47852.1"/>
    <property type="molecule type" value="Genomic_DNA"/>
</dbReference>
<comment type="caution">
    <text evidence="1">The sequence shown here is derived from an EMBL/GenBank/DDBJ whole genome shotgun (WGS) entry which is preliminary data.</text>
</comment>
<proteinExistence type="predicted"/>
<sequence length="234" mass="25880">EDKGKRCDLLLALGDALDEGGQPRRVLDRELPEAFSLAEALGDKRRAARACFLATLALAIEGANLPQVWMSPEAAEWAGRADRYAETGTVERVRADLTLGLVRYYSGERHQGIALFSRALDLARELGDSEIFWFASYLWLFIAAVPRRAEELLHLAEKLVASSRAGVRPVTLGAGLWNAGCVFFDWGQRQPAEKAWHELQELTERSGHVYVMLVSAMLDGLLATISGRLEDGEQ</sequence>
<feature type="non-terminal residue" evidence="1">
    <location>
        <position position="1"/>
    </location>
</feature>
<evidence type="ECO:0008006" key="2">
    <source>
        <dbReference type="Google" id="ProtNLM"/>
    </source>
</evidence>
<gene>
    <name evidence="1" type="ORF">S06H3_55793</name>
</gene>
<organism evidence="1">
    <name type="scientific">marine sediment metagenome</name>
    <dbReference type="NCBI Taxonomy" id="412755"/>
    <lineage>
        <taxon>unclassified sequences</taxon>
        <taxon>metagenomes</taxon>
        <taxon>ecological metagenomes</taxon>
    </lineage>
</organism>
<dbReference type="Gene3D" id="1.25.40.10">
    <property type="entry name" value="Tetratricopeptide repeat domain"/>
    <property type="match status" value="1"/>
</dbReference>
<dbReference type="SUPFAM" id="SSF48452">
    <property type="entry name" value="TPR-like"/>
    <property type="match status" value="1"/>
</dbReference>